<feature type="domain" description="Alpha-ketoglutarate-dependent dioxygenase AlkB-like" evidence="2">
    <location>
        <begin position="34"/>
        <end position="161"/>
    </location>
</feature>
<comment type="cofactor">
    <cofactor evidence="1">
        <name>Fe(2+)</name>
        <dbReference type="ChEBI" id="CHEBI:29033"/>
    </cofactor>
</comment>
<dbReference type="PANTHER" id="PTHR21052">
    <property type="entry name" value="SPERMATOGENESIS ASSOCIATED 11-RELATED"/>
    <property type="match status" value="1"/>
</dbReference>
<dbReference type="GO" id="GO:0006974">
    <property type="term" value="P:DNA damage response"/>
    <property type="evidence" value="ECO:0007669"/>
    <property type="project" value="InterPro"/>
</dbReference>
<protein>
    <submittedName>
        <fullName evidence="3">ALKBH7</fullName>
        <ecNumber evidence="3">1.14.11.-</ecNumber>
    </submittedName>
</protein>
<dbReference type="AlphaFoldDB" id="A0A812CKK7"/>
<dbReference type="Gene3D" id="2.60.120.590">
    <property type="entry name" value="Alpha-ketoglutarate-dependent dioxygenase AlkB-like"/>
    <property type="match status" value="1"/>
</dbReference>
<dbReference type="GO" id="GO:0005759">
    <property type="term" value="C:mitochondrial matrix"/>
    <property type="evidence" value="ECO:0007669"/>
    <property type="project" value="TreeGrafter"/>
</dbReference>
<reference evidence="3" key="1">
    <citation type="submission" date="2021-01" db="EMBL/GenBank/DDBJ databases">
        <authorList>
            <person name="Li R."/>
            <person name="Bekaert M."/>
        </authorList>
    </citation>
    <scope>NUCLEOTIDE SEQUENCE</scope>
    <source>
        <strain evidence="3">Farmed</strain>
    </source>
</reference>
<accession>A0A812CKK7</accession>
<dbReference type="PANTHER" id="PTHR21052:SF0">
    <property type="entry name" value="ALPHA-KETOGLUTARATE-DEPENDENT DIOXYGENASE ALKB HOMOLOG 7, MITOCHONDRIAL"/>
    <property type="match status" value="1"/>
</dbReference>
<gene>
    <name evidence="3" type="ORF">SPHA_35403</name>
</gene>
<keyword evidence="4" id="KW-1185">Reference proteome</keyword>
<comment type="caution">
    <text evidence="3">The sequence shown here is derived from an EMBL/GenBank/DDBJ whole genome shotgun (WGS) entry which is preliminary data.</text>
</comment>
<evidence type="ECO:0000313" key="4">
    <source>
        <dbReference type="Proteomes" id="UP000597762"/>
    </source>
</evidence>
<evidence type="ECO:0000259" key="2">
    <source>
        <dbReference type="Pfam" id="PF13532"/>
    </source>
</evidence>
<dbReference type="GO" id="GO:0006631">
    <property type="term" value="P:fatty acid metabolic process"/>
    <property type="evidence" value="ECO:0007669"/>
    <property type="project" value="TreeGrafter"/>
</dbReference>
<dbReference type="Pfam" id="PF13532">
    <property type="entry name" value="2OG-FeII_Oxy_2"/>
    <property type="match status" value="1"/>
</dbReference>
<dbReference type="InterPro" id="IPR032870">
    <property type="entry name" value="ALKBH7-like"/>
</dbReference>
<dbReference type="SUPFAM" id="SSF51197">
    <property type="entry name" value="Clavaminate synthase-like"/>
    <property type="match status" value="1"/>
</dbReference>
<keyword evidence="3" id="KW-0560">Oxidoreductase</keyword>
<evidence type="ECO:0000256" key="1">
    <source>
        <dbReference type="ARBA" id="ARBA00001954"/>
    </source>
</evidence>
<proteinExistence type="predicted"/>
<dbReference type="GO" id="GO:0016491">
    <property type="term" value="F:oxidoreductase activity"/>
    <property type="evidence" value="ECO:0007669"/>
    <property type="project" value="UniProtKB-KW"/>
</dbReference>
<dbReference type="InterPro" id="IPR037151">
    <property type="entry name" value="AlkB-like_sf"/>
</dbReference>
<dbReference type="Proteomes" id="UP000597762">
    <property type="component" value="Unassembled WGS sequence"/>
</dbReference>
<organism evidence="3 4">
    <name type="scientific">Acanthosepion pharaonis</name>
    <name type="common">Pharaoh cuttlefish</name>
    <name type="synonym">Sepia pharaonis</name>
    <dbReference type="NCBI Taxonomy" id="158019"/>
    <lineage>
        <taxon>Eukaryota</taxon>
        <taxon>Metazoa</taxon>
        <taxon>Spiralia</taxon>
        <taxon>Lophotrochozoa</taxon>
        <taxon>Mollusca</taxon>
        <taxon>Cephalopoda</taxon>
        <taxon>Coleoidea</taxon>
        <taxon>Decapodiformes</taxon>
        <taxon>Sepiida</taxon>
        <taxon>Sepiina</taxon>
        <taxon>Sepiidae</taxon>
        <taxon>Acanthosepion</taxon>
    </lineage>
</organism>
<dbReference type="EC" id="1.14.11.-" evidence="3"/>
<dbReference type="OrthoDB" id="28127at2759"/>
<dbReference type="EMBL" id="CAHIKZ030001523">
    <property type="protein sequence ID" value="CAE1266961.1"/>
    <property type="molecule type" value="Genomic_DNA"/>
</dbReference>
<dbReference type="InterPro" id="IPR027450">
    <property type="entry name" value="AlkB-like"/>
</dbReference>
<evidence type="ECO:0000313" key="3">
    <source>
        <dbReference type="EMBL" id="CAE1266961.1"/>
    </source>
</evidence>
<sequence>MSLSKEKSLLTEIEPYLSRLRYEHNHWDNAIHAYKETERKHWNEFNKNTLNRVKSVAFESTEIPLPYVHVLDIEKVGYIKPHVDSVRFCGRTIAGLSLLSPCVMRLALEKDKTKYGDLLLLPRSLYIMRDRSRFEFTHEVLPEDKSIFKGKCVPRDRRISIIQRLIPKQA</sequence>
<name>A0A812CKK7_ACAPH</name>